<dbReference type="GO" id="GO:0016747">
    <property type="term" value="F:acyltransferase activity, transferring groups other than amino-acyl groups"/>
    <property type="evidence" value="ECO:0007669"/>
    <property type="project" value="InterPro"/>
</dbReference>
<organism evidence="4 5">
    <name type="scientific">Vibrio rotiferianus</name>
    <dbReference type="NCBI Taxonomy" id="190895"/>
    <lineage>
        <taxon>Bacteria</taxon>
        <taxon>Pseudomonadati</taxon>
        <taxon>Pseudomonadota</taxon>
        <taxon>Gammaproteobacteria</taxon>
        <taxon>Vibrionales</taxon>
        <taxon>Vibrionaceae</taxon>
        <taxon>Vibrio</taxon>
    </lineage>
</organism>
<dbReference type="Proteomes" id="UP000572072">
    <property type="component" value="Unassembled WGS sequence"/>
</dbReference>
<evidence type="ECO:0000256" key="2">
    <source>
        <dbReference type="ARBA" id="ARBA00023315"/>
    </source>
</evidence>
<evidence type="ECO:0000313" key="4">
    <source>
        <dbReference type="EMBL" id="NOH46985.1"/>
    </source>
</evidence>
<gene>
    <name evidence="4" type="ORF">F0262_02815</name>
</gene>
<dbReference type="AlphaFoldDB" id="A0A7Y3Z7Q2"/>
<dbReference type="InterPro" id="IPR016181">
    <property type="entry name" value="Acyl_CoA_acyltransferase"/>
</dbReference>
<keyword evidence="2" id="KW-0012">Acyltransferase</keyword>
<feature type="domain" description="N-acetyltransferase" evidence="3">
    <location>
        <begin position="4"/>
        <end position="158"/>
    </location>
</feature>
<dbReference type="Gene3D" id="3.40.630.30">
    <property type="match status" value="1"/>
</dbReference>
<dbReference type="RefSeq" id="WP_171356995.1">
    <property type="nucleotide sequence ID" value="NZ_VTYN01000002.1"/>
</dbReference>
<dbReference type="InterPro" id="IPR050680">
    <property type="entry name" value="YpeA/RimI_acetyltransf"/>
</dbReference>
<accession>A0A7Y3Z7Q2</accession>
<dbReference type="InterPro" id="IPR000182">
    <property type="entry name" value="GNAT_dom"/>
</dbReference>
<comment type="caution">
    <text evidence="4">The sequence shown here is derived from an EMBL/GenBank/DDBJ whole genome shotgun (WGS) entry which is preliminary data.</text>
</comment>
<sequence>MSTFVIKPALFDDLEQLNDLMFELHDEHHTQSPELFKTAEEIEQEKSIARYLDNPECLVYVARVEDEVIGFVSGHFCELISTVSKPVMMGSVDELYVLPEYRKQGTAKALIEKIEATFVDYGVKQMFVEVWDFNQTAISLYENQGFGHHIHWLRKSLA</sequence>
<dbReference type="CDD" id="cd04301">
    <property type="entry name" value="NAT_SF"/>
    <property type="match status" value="1"/>
</dbReference>
<keyword evidence="1 4" id="KW-0808">Transferase</keyword>
<evidence type="ECO:0000259" key="3">
    <source>
        <dbReference type="PROSITE" id="PS51186"/>
    </source>
</evidence>
<dbReference type="PANTHER" id="PTHR43420">
    <property type="entry name" value="ACETYLTRANSFERASE"/>
    <property type="match status" value="1"/>
</dbReference>
<evidence type="ECO:0000313" key="5">
    <source>
        <dbReference type="Proteomes" id="UP000572072"/>
    </source>
</evidence>
<evidence type="ECO:0000256" key="1">
    <source>
        <dbReference type="ARBA" id="ARBA00022679"/>
    </source>
</evidence>
<dbReference type="Pfam" id="PF00583">
    <property type="entry name" value="Acetyltransf_1"/>
    <property type="match status" value="1"/>
</dbReference>
<proteinExistence type="predicted"/>
<protein>
    <submittedName>
        <fullName evidence="4">GNAT family N-acetyltransferase</fullName>
    </submittedName>
</protein>
<reference evidence="4 5" key="1">
    <citation type="submission" date="2019-08" db="EMBL/GenBank/DDBJ databases">
        <title>Draft genome sequencing and comparative genomics of hatchery-associated Vibrios.</title>
        <authorList>
            <person name="Kehlet-Delgado H."/>
            <person name="Mueller R.S."/>
        </authorList>
    </citation>
    <scope>NUCLEOTIDE SEQUENCE [LARGE SCALE GENOMIC DNA]</scope>
    <source>
        <strain evidence="4 5">00-78-3</strain>
    </source>
</reference>
<dbReference type="PROSITE" id="PS51186">
    <property type="entry name" value="GNAT"/>
    <property type="match status" value="1"/>
</dbReference>
<dbReference type="EMBL" id="VTYN01000002">
    <property type="protein sequence ID" value="NOH46985.1"/>
    <property type="molecule type" value="Genomic_DNA"/>
</dbReference>
<name>A0A7Y3Z7Q2_9VIBR</name>
<dbReference type="SUPFAM" id="SSF55729">
    <property type="entry name" value="Acyl-CoA N-acyltransferases (Nat)"/>
    <property type="match status" value="1"/>
</dbReference>
<dbReference type="PANTHER" id="PTHR43420:SF51">
    <property type="entry name" value="PEPTIDYL-LYSINE N-ACETYLTRANSFERASE YIAC"/>
    <property type="match status" value="1"/>
</dbReference>